<proteinExistence type="predicted"/>
<accession>A0A852V8U3</accession>
<sequence length="149" mass="16008">MKVTAAKKIFLSNGGVDHGFNQFIPGGPNVTYDELYASLKQWGYFQLVDSPSQADLIFDISSSTIVHESIIKPGGNVNIASDTTEAYIPTFTLSIYSASKNDQFYYSIVMPANLGSNKAKTAIAFTQSIGVLTDKVKALVAVPAPPQNP</sequence>
<organism evidence="1 2">
    <name type="scientific">Tunturiibacter lichenicola</name>
    <dbReference type="NCBI Taxonomy" id="2051959"/>
    <lineage>
        <taxon>Bacteria</taxon>
        <taxon>Pseudomonadati</taxon>
        <taxon>Acidobacteriota</taxon>
        <taxon>Terriglobia</taxon>
        <taxon>Terriglobales</taxon>
        <taxon>Acidobacteriaceae</taxon>
        <taxon>Tunturiibacter</taxon>
    </lineage>
</organism>
<name>A0A852V8U3_9BACT</name>
<evidence type="ECO:0000313" key="2">
    <source>
        <dbReference type="Proteomes" id="UP000564385"/>
    </source>
</evidence>
<protein>
    <submittedName>
        <fullName evidence="1">Uncharacterized protein</fullName>
    </submittedName>
</protein>
<dbReference type="Proteomes" id="UP000564385">
    <property type="component" value="Unassembled WGS sequence"/>
</dbReference>
<evidence type="ECO:0000313" key="1">
    <source>
        <dbReference type="EMBL" id="NYF89333.1"/>
    </source>
</evidence>
<dbReference type="AlphaFoldDB" id="A0A852V8U3"/>
<reference evidence="1 2" key="1">
    <citation type="submission" date="2020-07" db="EMBL/GenBank/DDBJ databases">
        <title>Genomic Encyclopedia of Type Strains, Phase IV (KMG-V): Genome sequencing to study the core and pangenomes of soil and plant-associated prokaryotes.</title>
        <authorList>
            <person name="Whitman W."/>
        </authorList>
    </citation>
    <scope>NUCLEOTIDE SEQUENCE [LARGE SCALE GENOMIC DNA]</scope>
    <source>
        <strain evidence="1 2">M8UP22</strain>
    </source>
</reference>
<dbReference type="EMBL" id="JACCCU010000001">
    <property type="protein sequence ID" value="NYF89333.1"/>
    <property type="molecule type" value="Genomic_DNA"/>
</dbReference>
<comment type="caution">
    <text evidence="1">The sequence shown here is derived from an EMBL/GenBank/DDBJ whole genome shotgun (WGS) entry which is preliminary data.</text>
</comment>
<gene>
    <name evidence="1" type="ORF">HDF08_001400</name>
</gene>